<gene>
    <name evidence="1" type="ORF">EDC30_10661</name>
</gene>
<dbReference type="AlphaFoldDB" id="A0A4R3HWA0"/>
<reference evidence="1 2" key="1">
    <citation type="submission" date="2019-03" db="EMBL/GenBank/DDBJ databases">
        <title>Genomic Encyclopedia of Type Strains, Phase IV (KMG-IV): sequencing the most valuable type-strain genomes for metagenomic binning, comparative biology and taxonomic classification.</title>
        <authorList>
            <person name="Goeker M."/>
        </authorList>
    </citation>
    <scope>NUCLEOTIDE SEQUENCE [LARGE SCALE GENOMIC DNA]</scope>
    <source>
        <strain evidence="1 2">DSM 7445</strain>
    </source>
</reference>
<keyword evidence="2" id="KW-1185">Reference proteome</keyword>
<organism evidence="1 2">
    <name type="scientific">Paucimonas lemoignei</name>
    <name type="common">Pseudomonas lemoignei</name>
    <dbReference type="NCBI Taxonomy" id="29443"/>
    <lineage>
        <taxon>Bacteria</taxon>
        <taxon>Pseudomonadati</taxon>
        <taxon>Pseudomonadota</taxon>
        <taxon>Betaproteobacteria</taxon>
        <taxon>Burkholderiales</taxon>
        <taxon>Burkholderiaceae</taxon>
        <taxon>Paucimonas</taxon>
    </lineage>
</organism>
<name>A0A4R3HWA0_PAULE</name>
<evidence type="ECO:0000313" key="2">
    <source>
        <dbReference type="Proteomes" id="UP000295382"/>
    </source>
</evidence>
<comment type="caution">
    <text evidence="1">The sequence shown here is derived from an EMBL/GenBank/DDBJ whole genome shotgun (WGS) entry which is preliminary data.</text>
</comment>
<proteinExistence type="predicted"/>
<protein>
    <submittedName>
        <fullName evidence="1">Uncharacterized protein</fullName>
    </submittedName>
</protein>
<evidence type="ECO:0000313" key="1">
    <source>
        <dbReference type="EMBL" id="TCS36521.1"/>
    </source>
</evidence>
<dbReference type="Proteomes" id="UP000295382">
    <property type="component" value="Unassembled WGS sequence"/>
</dbReference>
<dbReference type="EMBL" id="SLZQ01000006">
    <property type="protein sequence ID" value="TCS36521.1"/>
    <property type="molecule type" value="Genomic_DNA"/>
</dbReference>
<sequence length="33" mass="3714">MFKGIFAVMPDKRSGRNNVGGLLFNRWMGMLAV</sequence>
<accession>A0A4R3HWA0</accession>